<dbReference type="Proteomes" id="UP000774750">
    <property type="component" value="Unassembled WGS sequence"/>
</dbReference>
<accession>A0A938X7D6</accession>
<dbReference type="InterPro" id="IPR004108">
    <property type="entry name" value="Fe_hydrogenase_lsu_C"/>
</dbReference>
<dbReference type="PROSITE" id="PS00198">
    <property type="entry name" value="4FE4S_FER_1"/>
    <property type="match status" value="2"/>
</dbReference>
<dbReference type="Pfam" id="PF04060">
    <property type="entry name" value="FeS"/>
    <property type="match status" value="1"/>
</dbReference>
<keyword evidence="2" id="KW-0479">Metal-binding</keyword>
<feature type="domain" description="4Fe-4S ferredoxin-type" evidence="5">
    <location>
        <begin position="36"/>
        <end position="64"/>
    </location>
</feature>
<keyword evidence="1" id="KW-0004">4Fe-4S</keyword>
<gene>
    <name evidence="7" type="ORF">H6A12_08535</name>
</gene>
<sequence length="440" mass="48320">MNSFFHSVTLDPEKCKGCINCIKRCPTEAIRVRNGKATILAERCIDCGECIRVCPHHAKKAVCDTLSVLNDYEYTIALPAPSLYAQFNHLEDVEIVLNALLMLGFDDVFEVSKAAELVSDATRKYMARPGLLKPVISSACPAVTRLIRVRFPSLIDHVLPFNAPVEVAARLARKQAIKKNGLSPEKIGTIFISPCPAKVTASKMPLGTQKSAVSAVVAISEVYPQLLHHMNADTVGTISAQSGKIGVSWASSSGESAALLNDNYLAADGIENVIRVLEDLEDEKFENLDFIELNACNAGCIGGVLTVENPYIARTKLKRLRKYLPVSLNHDPVESPVLDWDTPLEYTPVLKLDDDFSVAMEKMSRMEQIEAHLPGLDCGSCGAPSCHALAEDVVRGIASEDECIYKFRENFSVLVDNIHKLDGMIPQSLLNRKEERHDTD</sequence>
<keyword evidence="3" id="KW-0408">Iron</keyword>
<dbReference type="AlphaFoldDB" id="A0A938X7D6"/>
<dbReference type="GO" id="GO:0051539">
    <property type="term" value="F:4 iron, 4 sulfur cluster binding"/>
    <property type="evidence" value="ECO:0007669"/>
    <property type="project" value="UniProtKB-KW"/>
</dbReference>
<dbReference type="InterPro" id="IPR017896">
    <property type="entry name" value="4Fe4S_Fe-S-bd"/>
</dbReference>
<dbReference type="PROSITE" id="PS51656">
    <property type="entry name" value="4FE4S"/>
    <property type="match status" value="1"/>
</dbReference>
<dbReference type="Pfam" id="PF02906">
    <property type="entry name" value="Fe_hyd_lg_C"/>
    <property type="match status" value="2"/>
</dbReference>
<comment type="caution">
    <text evidence="7">The sequence shown here is derived from an EMBL/GenBank/DDBJ whole genome shotgun (WGS) entry which is preliminary data.</text>
</comment>
<keyword evidence="4" id="KW-0411">Iron-sulfur</keyword>
<dbReference type="InterPro" id="IPR007202">
    <property type="entry name" value="4Fe-4S_dom"/>
</dbReference>
<name>A0A938X7D6_9FIRM</name>
<dbReference type="GO" id="GO:0046872">
    <property type="term" value="F:metal ion binding"/>
    <property type="evidence" value="ECO:0007669"/>
    <property type="project" value="UniProtKB-KW"/>
</dbReference>
<organism evidence="7 8">
    <name type="scientific">Merdimmobilis hominis</name>
    <dbReference type="NCBI Taxonomy" id="2897707"/>
    <lineage>
        <taxon>Bacteria</taxon>
        <taxon>Bacillati</taxon>
        <taxon>Bacillota</taxon>
        <taxon>Clostridia</taxon>
        <taxon>Eubacteriales</taxon>
        <taxon>Oscillospiraceae</taxon>
        <taxon>Merdimmobilis</taxon>
    </lineage>
</organism>
<dbReference type="InterPro" id="IPR009016">
    <property type="entry name" value="Fe_hydrogenase"/>
</dbReference>
<dbReference type="PANTHER" id="PTHR43560">
    <property type="entry name" value="ION-TRANSLOCATING OXIDOREDUCTASE COMPLEX SUBUNIT B"/>
    <property type="match status" value="1"/>
</dbReference>
<dbReference type="RefSeq" id="WP_204446869.1">
    <property type="nucleotide sequence ID" value="NZ_JACJKY010000012.1"/>
</dbReference>
<dbReference type="PANTHER" id="PTHR43560:SF1">
    <property type="entry name" value="ION-TRANSLOCATING OXIDOREDUCTASE COMPLEX SUBUNIT B"/>
    <property type="match status" value="1"/>
</dbReference>
<dbReference type="SUPFAM" id="SSF54862">
    <property type="entry name" value="4Fe-4S ferredoxins"/>
    <property type="match status" value="1"/>
</dbReference>
<protein>
    <submittedName>
        <fullName evidence="7">4Fe-4S binding protein</fullName>
    </submittedName>
</protein>
<evidence type="ECO:0000256" key="2">
    <source>
        <dbReference type="ARBA" id="ARBA00022723"/>
    </source>
</evidence>
<dbReference type="EMBL" id="JACJKY010000012">
    <property type="protein sequence ID" value="MBM6921198.1"/>
    <property type="molecule type" value="Genomic_DNA"/>
</dbReference>
<dbReference type="Gene3D" id="3.40.950.10">
    <property type="entry name" value="Fe-only Hydrogenase (Larger Subunit), Chain L, domain 3"/>
    <property type="match status" value="1"/>
</dbReference>
<dbReference type="Pfam" id="PF13237">
    <property type="entry name" value="Fer4_10"/>
    <property type="match status" value="1"/>
</dbReference>
<dbReference type="SUPFAM" id="SSF53920">
    <property type="entry name" value="Fe-only hydrogenase"/>
    <property type="match status" value="1"/>
</dbReference>
<evidence type="ECO:0000256" key="1">
    <source>
        <dbReference type="ARBA" id="ARBA00022485"/>
    </source>
</evidence>
<keyword evidence="8" id="KW-1185">Reference proteome</keyword>
<reference evidence="7" key="1">
    <citation type="submission" date="2020-08" db="EMBL/GenBank/DDBJ databases">
        <authorList>
            <person name="Cejkova D."/>
            <person name="Kubasova T."/>
            <person name="Jahodarova E."/>
            <person name="Rychlik I."/>
        </authorList>
    </citation>
    <scope>NUCLEOTIDE SEQUENCE</scope>
    <source>
        <strain evidence="7">An559</strain>
    </source>
</reference>
<dbReference type="InterPro" id="IPR017900">
    <property type="entry name" value="4Fe4S_Fe_S_CS"/>
</dbReference>
<evidence type="ECO:0000256" key="4">
    <source>
        <dbReference type="ARBA" id="ARBA00023014"/>
    </source>
</evidence>
<dbReference type="Gene3D" id="3.30.70.20">
    <property type="match status" value="1"/>
</dbReference>
<proteinExistence type="predicted"/>
<evidence type="ECO:0000259" key="5">
    <source>
        <dbReference type="PROSITE" id="PS51379"/>
    </source>
</evidence>
<evidence type="ECO:0000313" key="8">
    <source>
        <dbReference type="Proteomes" id="UP000774750"/>
    </source>
</evidence>
<evidence type="ECO:0000259" key="6">
    <source>
        <dbReference type="PROSITE" id="PS51656"/>
    </source>
</evidence>
<feature type="domain" description="4Fe-4S" evidence="6">
    <location>
        <begin position="361"/>
        <end position="420"/>
    </location>
</feature>
<reference evidence="7" key="2">
    <citation type="journal article" date="2021" name="Sci. Rep.">
        <title>The distribution of antibiotic resistance genes in chicken gut microbiota commensals.</title>
        <authorList>
            <person name="Juricova H."/>
            <person name="Matiasovicova J."/>
            <person name="Kubasova T."/>
            <person name="Cejkova D."/>
            <person name="Rychlik I."/>
        </authorList>
    </citation>
    <scope>NUCLEOTIDE SEQUENCE</scope>
    <source>
        <strain evidence="7">An559</strain>
    </source>
</reference>
<feature type="domain" description="4Fe-4S ferredoxin-type" evidence="5">
    <location>
        <begin position="6"/>
        <end position="35"/>
    </location>
</feature>
<dbReference type="InterPro" id="IPR050395">
    <property type="entry name" value="4Fe4S_Ferredoxin_RnfB"/>
</dbReference>
<evidence type="ECO:0000256" key="3">
    <source>
        <dbReference type="ARBA" id="ARBA00023004"/>
    </source>
</evidence>
<evidence type="ECO:0000313" key="7">
    <source>
        <dbReference type="EMBL" id="MBM6921198.1"/>
    </source>
</evidence>
<dbReference type="PROSITE" id="PS51379">
    <property type="entry name" value="4FE4S_FER_2"/>
    <property type="match status" value="2"/>
</dbReference>
<dbReference type="Gene3D" id="1.10.15.40">
    <property type="entry name" value="Electron transport complex subunit B, putative Fe-S cluster"/>
    <property type="match status" value="1"/>
</dbReference>